<evidence type="ECO:0000256" key="1">
    <source>
        <dbReference type="SAM" id="MobiDB-lite"/>
    </source>
</evidence>
<organism evidence="2 3">
    <name type="scientific">Diversispora epigaea</name>
    <dbReference type="NCBI Taxonomy" id="1348612"/>
    <lineage>
        <taxon>Eukaryota</taxon>
        <taxon>Fungi</taxon>
        <taxon>Fungi incertae sedis</taxon>
        <taxon>Mucoromycota</taxon>
        <taxon>Glomeromycotina</taxon>
        <taxon>Glomeromycetes</taxon>
        <taxon>Diversisporales</taxon>
        <taxon>Diversisporaceae</taxon>
        <taxon>Diversispora</taxon>
    </lineage>
</organism>
<dbReference type="OrthoDB" id="2490079at2759"/>
<feature type="compositionally biased region" description="Low complexity" evidence="1">
    <location>
        <begin position="39"/>
        <end position="48"/>
    </location>
</feature>
<dbReference type="Proteomes" id="UP000266861">
    <property type="component" value="Unassembled WGS sequence"/>
</dbReference>
<sequence length="171" mass="20018">MSNNSNNSSPEKKAVQNNKKRKRTMQESQTITKKKTSKISKTITQTMKSSKKLVQASTTNARNFKPNWNEFTKEMSQRLLLPTKTNSVTVDLNSLNSSSRRLTQYSWFSVKALKNEAQQDELFIICNCFVAKNNRLHSAKNRKKCRQAQRKETKNDKQKRRKRTCRKNEKK</sequence>
<proteinExistence type="predicted"/>
<dbReference type="EMBL" id="PQFF01000097">
    <property type="protein sequence ID" value="RHZ82695.1"/>
    <property type="molecule type" value="Genomic_DNA"/>
</dbReference>
<accession>A0A397J314</accession>
<comment type="caution">
    <text evidence="2">The sequence shown here is derived from an EMBL/GenBank/DDBJ whole genome shotgun (WGS) entry which is preliminary data.</text>
</comment>
<feature type="region of interest" description="Disordered" evidence="1">
    <location>
        <begin position="1"/>
        <end position="61"/>
    </location>
</feature>
<feature type="compositionally biased region" description="Basic residues" evidence="1">
    <location>
        <begin position="157"/>
        <end position="171"/>
    </location>
</feature>
<dbReference type="AlphaFoldDB" id="A0A397J314"/>
<feature type="region of interest" description="Disordered" evidence="1">
    <location>
        <begin position="140"/>
        <end position="171"/>
    </location>
</feature>
<evidence type="ECO:0000313" key="2">
    <source>
        <dbReference type="EMBL" id="RHZ82695.1"/>
    </source>
</evidence>
<name>A0A397J314_9GLOM</name>
<keyword evidence="3" id="KW-1185">Reference proteome</keyword>
<protein>
    <submittedName>
        <fullName evidence="2">Uncharacterized protein</fullName>
    </submittedName>
</protein>
<evidence type="ECO:0000313" key="3">
    <source>
        <dbReference type="Proteomes" id="UP000266861"/>
    </source>
</evidence>
<reference evidence="2 3" key="1">
    <citation type="submission" date="2018-08" db="EMBL/GenBank/DDBJ databases">
        <title>Genome and evolution of the arbuscular mycorrhizal fungus Diversispora epigaea (formerly Glomus versiforme) and its bacterial endosymbionts.</title>
        <authorList>
            <person name="Sun X."/>
            <person name="Fei Z."/>
            <person name="Harrison M."/>
        </authorList>
    </citation>
    <scope>NUCLEOTIDE SEQUENCE [LARGE SCALE GENOMIC DNA]</scope>
    <source>
        <strain evidence="2 3">IT104</strain>
    </source>
</reference>
<gene>
    <name evidence="2" type="ORF">Glove_104g31</name>
</gene>